<keyword evidence="2" id="KW-0436">Ligase</keyword>
<feature type="active site" description="Nucleophile" evidence="2">
    <location>
        <position position="107"/>
    </location>
</feature>
<dbReference type="GO" id="GO:0008360">
    <property type="term" value="P:regulation of cell shape"/>
    <property type="evidence" value="ECO:0007669"/>
    <property type="project" value="UniProtKB-KW"/>
</dbReference>
<comment type="function">
    <text evidence="2">The lipid II isoglutaminyl synthase complex catalyzes the formation of alpha-D-isoglutamine in the cell wall lipid II stem peptide. The GatD subunit catalyzes the hydrolysis of glutamine to glutamate and ammonia. The resulting ammonia molecule is channeled to the active site of MurT.</text>
</comment>
<feature type="domain" description="CobB/CobQ-like glutamine amidotransferase" evidence="3">
    <location>
        <begin position="19"/>
        <end position="213"/>
    </location>
</feature>
<dbReference type="GO" id="GO:0009252">
    <property type="term" value="P:peptidoglycan biosynthetic process"/>
    <property type="evidence" value="ECO:0007669"/>
    <property type="project" value="UniProtKB-UniRule"/>
</dbReference>
<evidence type="ECO:0000256" key="1">
    <source>
        <dbReference type="ARBA" id="ARBA00022962"/>
    </source>
</evidence>
<dbReference type="PROSITE" id="PS51274">
    <property type="entry name" value="GATASE_COBBQ"/>
    <property type="match status" value="1"/>
</dbReference>
<dbReference type="GO" id="GO:0009236">
    <property type="term" value="P:cobalamin biosynthetic process"/>
    <property type="evidence" value="ECO:0007669"/>
    <property type="project" value="InterPro"/>
</dbReference>
<evidence type="ECO:0000259" key="3">
    <source>
        <dbReference type="Pfam" id="PF07685"/>
    </source>
</evidence>
<dbReference type="SUPFAM" id="SSF52317">
    <property type="entry name" value="Class I glutamine amidotransferase-like"/>
    <property type="match status" value="1"/>
</dbReference>
<dbReference type="EC" id="6.3.5.13" evidence="2"/>
<dbReference type="GO" id="GO:0140282">
    <property type="term" value="F:carbon-nitrogen ligase activity on lipid II"/>
    <property type="evidence" value="ECO:0007669"/>
    <property type="project" value="UniProtKB-UniRule"/>
</dbReference>
<reference evidence="4 5" key="1">
    <citation type="submission" date="2017-12" db="EMBL/GenBank/DDBJ databases">
        <title>Phylogenetic diversity of female urinary microbiome.</title>
        <authorList>
            <person name="Thomas-White K."/>
            <person name="Wolfe A.J."/>
        </authorList>
    </citation>
    <scope>NUCLEOTIDE SEQUENCE [LARGE SCALE GENOMIC DNA]</scope>
    <source>
        <strain evidence="4 5">UMB0064</strain>
    </source>
</reference>
<dbReference type="HAMAP" id="MF_02213">
    <property type="entry name" value="Lipid_II_synth_GatD"/>
    <property type="match status" value="1"/>
</dbReference>
<comment type="similarity">
    <text evidence="2">Belongs to the CobB/CobQ family. GatD subfamily.</text>
</comment>
<dbReference type="UniPathway" id="UPA00219"/>
<comment type="subunit">
    <text evidence="2">Forms a heterodimer with MurT.</text>
</comment>
<dbReference type="Pfam" id="PF07685">
    <property type="entry name" value="GATase_3"/>
    <property type="match status" value="1"/>
</dbReference>
<dbReference type="GO" id="GO:0016740">
    <property type="term" value="F:transferase activity"/>
    <property type="evidence" value="ECO:0007669"/>
    <property type="project" value="UniProtKB-KW"/>
</dbReference>
<dbReference type="InterPro" id="IPR029062">
    <property type="entry name" value="Class_I_gatase-like"/>
</dbReference>
<dbReference type="GO" id="GO:0071555">
    <property type="term" value="P:cell wall organization"/>
    <property type="evidence" value="ECO:0007669"/>
    <property type="project" value="UniProtKB-KW"/>
</dbReference>
<dbReference type="Proteomes" id="UP000242263">
    <property type="component" value="Unassembled WGS sequence"/>
</dbReference>
<organism evidence="4 5">
    <name type="scientific">Alloscardovia omnicolens</name>
    <dbReference type="NCBI Taxonomy" id="419015"/>
    <lineage>
        <taxon>Bacteria</taxon>
        <taxon>Bacillati</taxon>
        <taxon>Actinomycetota</taxon>
        <taxon>Actinomycetes</taxon>
        <taxon>Bifidobacteriales</taxon>
        <taxon>Bifidobacteriaceae</taxon>
        <taxon>Alloscardovia</taxon>
    </lineage>
</organism>
<keyword evidence="2" id="KW-0961">Cell wall biogenesis/degradation</keyword>
<feature type="active site" evidence="2">
    <location>
        <position position="206"/>
    </location>
</feature>
<sequence>MAETVNSANSVNVETRVLDIVSLYPKDMNIYGDTGNVKTVEMRARLYGYEPRIHAYNVGDAWPEHVDLVLGGGGQDKGQAVISDDLFARADTIRALAADGVPMLLICGLYQLFGEYFETHEGERLPGINVLGVHTIGQDTRMIGNLVEQTEECGAIVGYENHSGQTIVHDDGTVAWGRVEAEGTGNNGSDLTEGARKYNVIGTYMHGSVLPKNPRLADYLIRCAAEHRYGSFEASSTAEQKAQLEKLNALAAAAFGVASSRPR</sequence>
<evidence type="ECO:0000313" key="5">
    <source>
        <dbReference type="Proteomes" id="UP000242263"/>
    </source>
</evidence>
<comment type="caution">
    <text evidence="4">The sequence shown here is derived from an EMBL/GenBank/DDBJ whole genome shotgun (WGS) entry which is preliminary data.</text>
</comment>
<gene>
    <name evidence="2" type="primary">gatD</name>
    <name evidence="4" type="ORF">CYJ32_05300</name>
</gene>
<comment type="catalytic activity">
    <reaction evidence="2">
        <text>beta-D-GlcNAc-(1-&gt;4)-Mur2Ac(oyl-L-Ala-gamma-D-Glu-L-Lys-D-Ala-D-Ala)-di-trans,octa-cis-undecaprenyl diphosphate + L-glutamine + ATP + H2O = beta-D-GlcNAc-(1-&gt;4)-Mur2Ac(oyl-L-Ala-D-isoglutaminyl-L-Lys-D-Ala-D-Ala)-di-trans,octa-cis-undecaprenyl diphosphate + L-glutamate + ADP + phosphate + H(+)</text>
        <dbReference type="Rhea" id="RHEA:57928"/>
        <dbReference type="ChEBI" id="CHEBI:15377"/>
        <dbReference type="ChEBI" id="CHEBI:15378"/>
        <dbReference type="ChEBI" id="CHEBI:29985"/>
        <dbReference type="ChEBI" id="CHEBI:30616"/>
        <dbReference type="ChEBI" id="CHEBI:43474"/>
        <dbReference type="ChEBI" id="CHEBI:58359"/>
        <dbReference type="ChEBI" id="CHEBI:60033"/>
        <dbReference type="ChEBI" id="CHEBI:62233"/>
        <dbReference type="ChEBI" id="CHEBI:456216"/>
        <dbReference type="EC" id="6.3.5.13"/>
    </reaction>
</comment>
<keyword evidence="1 2" id="KW-0315">Glutamine amidotransferase</keyword>
<feature type="binding site" evidence="2">
    <location>
        <position position="141"/>
    </location>
    <ligand>
        <name>substrate</name>
    </ligand>
</feature>
<evidence type="ECO:0000313" key="4">
    <source>
        <dbReference type="EMBL" id="PKZ14925.1"/>
    </source>
</evidence>
<dbReference type="Gene3D" id="3.40.50.880">
    <property type="match status" value="1"/>
</dbReference>
<dbReference type="PANTHER" id="PTHR21343">
    <property type="entry name" value="DETHIOBIOTIN SYNTHETASE"/>
    <property type="match status" value="1"/>
</dbReference>
<keyword evidence="2" id="KW-0133">Cell shape</keyword>
<dbReference type="PANTHER" id="PTHR21343:SF9">
    <property type="entry name" value="LIPID II ISOGLUTAMINYL SYNTHASE (GLUTAMINE-HYDROLYZING) SUBUNIT GATD"/>
    <property type="match status" value="1"/>
</dbReference>
<keyword evidence="2" id="KW-0378">Hydrolase</keyword>
<protein>
    <recommendedName>
        <fullName evidence="2">Lipid II isoglutaminyl synthase (glutamine-hydrolyzing) subunit GatD</fullName>
        <ecNumber evidence="2">6.3.5.13</ecNumber>
    </recommendedName>
    <alternativeName>
        <fullName evidence="2">Lipid II isoglutaminyl synthase glutaminase subunit</fullName>
        <ecNumber evidence="2">3.5.1.2</ecNumber>
    </alternativeName>
</protein>
<dbReference type="EC" id="3.5.1.2" evidence="2"/>
<dbReference type="GO" id="GO:0004359">
    <property type="term" value="F:glutaminase activity"/>
    <property type="evidence" value="ECO:0007669"/>
    <property type="project" value="UniProtKB-UniRule"/>
</dbReference>
<keyword evidence="2" id="KW-0573">Peptidoglycan synthesis</keyword>
<comment type="pathway">
    <text evidence="2">Cell wall biogenesis; peptidoglycan biosynthesis.</text>
</comment>
<dbReference type="EMBL" id="PKGU01000003">
    <property type="protein sequence ID" value="PKZ14925.1"/>
    <property type="molecule type" value="Genomic_DNA"/>
</dbReference>
<dbReference type="InterPro" id="IPR033949">
    <property type="entry name" value="CobQ_GATase1"/>
</dbReference>
<dbReference type="RefSeq" id="WP_049216641.1">
    <property type="nucleotide sequence ID" value="NZ_JVKN01000003.1"/>
</dbReference>
<dbReference type="CDD" id="cd01750">
    <property type="entry name" value="GATase1_CobQ"/>
    <property type="match status" value="1"/>
</dbReference>
<name>A0A2I1M458_9BIFI</name>
<proteinExistence type="inferred from homology"/>
<comment type="catalytic activity">
    <reaction evidence="2">
        <text>L-glutamine + H2O = L-glutamate + NH4(+)</text>
        <dbReference type="Rhea" id="RHEA:15889"/>
        <dbReference type="ChEBI" id="CHEBI:15377"/>
        <dbReference type="ChEBI" id="CHEBI:28938"/>
        <dbReference type="ChEBI" id="CHEBI:29985"/>
        <dbReference type="ChEBI" id="CHEBI:58359"/>
        <dbReference type="EC" id="3.5.1.2"/>
    </reaction>
</comment>
<dbReference type="AlphaFoldDB" id="A0A2I1M458"/>
<accession>A0A2I1M458</accession>
<evidence type="ECO:0000256" key="2">
    <source>
        <dbReference type="HAMAP-Rule" id="MF_02213"/>
    </source>
</evidence>
<keyword evidence="4" id="KW-0808">Transferase</keyword>
<dbReference type="InterPro" id="IPR011698">
    <property type="entry name" value="GATase_3"/>
</dbReference>
<dbReference type="InterPro" id="IPR043702">
    <property type="entry name" value="Lipid_II_synth_GatD"/>
</dbReference>